<evidence type="ECO:0000313" key="4">
    <source>
        <dbReference type="EMBL" id="PHH55097.1"/>
    </source>
</evidence>
<gene>
    <name evidence="4" type="primary">SDH8</name>
    <name evidence="4" type="ORF">CFIMG_007529RA00001</name>
</gene>
<reference evidence="4 5" key="1">
    <citation type="journal article" date="2013" name="Fungal Biol.">
        <title>Analysis of microsatellite markers in the genome of the plant pathogen Ceratocystis fimbriata.</title>
        <authorList>
            <person name="Simpson M.C."/>
            <person name="Wilken P.M."/>
            <person name="Coetzee M.P."/>
            <person name="Wingfield M.J."/>
            <person name="Wingfield B.D."/>
        </authorList>
    </citation>
    <scope>NUCLEOTIDE SEQUENCE [LARGE SCALE GENOMIC DNA]</scope>
    <source>
        <strain evidence="4 5">CBS 114723</strain>
    </source>
</reference>
<evidence type="ECO:0000313" key="5">
    <source>
        <dbReference type="Proteomes" id="UP000222788"/>
    </source>
</evidence>
<comment type="caution">
    <text evidence="4">The sequence shown here is derived from an EMBL/GenBank/DDBJ whole genome shotgun (WGS) entry which is preliminary data.</text>
</comment>
<dbReference type="Pfam" id="PF07896">
    <property type="entry name" value="DUF1674"/>
    <property type="match status" value="1"/>
</dbReference>
<dbReference type="STRING" id="1035309.A0A2C5XDI5"/>
<sequence>MFRIRQTLAPLCRNLRLPTPTFTFARPASSLRPSPGPPRLPAAEQAEFERLQRLAASALTNPNSVSAAEALAEATGGAGVASSTTSSSAPSASSSSSSPSSAVSSSAAAPSPDLDEGGLFRGAKPEFDGDRNPATGEVGGPKNEPLRWGSKSDWSFNGRATDF</sequence>
<dbReference type="EMBL" id="APWK03000015">
    <property type="protein sequence ID" value="PHH55097.1"/>
    <property type="molecule type" value="Genomic_DNA"/>
</dbReference>
<dbReference type="AlphaFoldDB" id="A0A2C5XDI5"/>
<reference evidence="4 5" key="2">
    <citation type="journal article" date="2013" name="IMA Fungus">
        <title>IMA Genome-F 1: Ceratocystis fimbriata: Draft nuclear genome sequence for the plant pathogen, Ceratocystis fimbriata.</title>
        <authorList>
            <person name="Wilken P.M."/>
            <person name="Steenkamp E.T."/>
            <person name="Wingfield M.J."/>
            <person name="de Beer Z.W."/>
            <person name="Wingfield B.D."/>
        </authorList>
    </citation>
    <scope>NUCLEOTIDE SEQUENCE [LARGE SCALE GENOMIC DNA]</scope>
    <source>
        <strain evidence="4 5">CBS 114723</strain>
    </source>
</reference>
<organism evidence="4 5">
    <name type="scientific">Ceratocystis fimbriata CBS 114723</name>
    <dbReference type="NCBI Taxonomy" id="1035309"/>
    <lineage>
        <taxon>Eukaryota</taxon>
        <taxon>Fungi</taxon>
        <taxon>Dikarya</taxon>
        <taxon>Ascomycota</taxon>
        <taxon>Pezizomycotina</taxon>
        <taxon>Sordariomycetes</taxon>
        <taxon>Hypocreomycetidae</taxon>
        <taxon>Microascales</taxon>
        <taxon>Ceratocystidaceae</taxon>
        <taxon>Ceratocystis</taxon>
    </lineage>
</organism>
<dbReference type="PANTHER" id="PTHR28524">
    <property type="entry name" value="SUCCINATE DEHYDROGENASE ASSEMBLY FACTOR 4, MITOCHONDRIAL"/>
    <property type="match status" value="1"/>
</dbReference>
<dbReference type="Proteomes" id="UP000222788">
    <property type="component" value="Unassembled WGS sequence"/>
</dbReference>
<dbReference type="OrthoDB" id="201362at2759"/>
<dbReference type="PANTHER" id="PTHR28524:SF3">
    <property type="entry name" value="SUCCINATE DEHYDROGENASE ASSEMBLY FACTOR 4, MITOCHONDRIAL"/>
    <property type="match status" value="1"/>
</dbReference>
<name>A0A2C5XDI5_9PEZI</name>
<evidence type="ECO:0000256" key="3">
    <source>
        <dbReference type="SAM" id="MobiDB-lite"/>
    </source>
</evidence>
<dbReference type="GO" id="GO:0034553">
    <property type="term" value="P:mitochondrial respiratory chain complex II assembly"/>
    <property type="evidence" value="ECO:0007669"/>
    <property type="project" value="TreeGrafter"/>
</dbReference>
<dbReference type="InterPro" id="IPR012875">
    <property type="entry name" value="SDHF4"/>
</dbReference>
<proteinExistence type="inferred from homology"/>
<comment type="similarity">
    <text evidence="1">Belongs to the SDHAF4 family.</text>
</comment>
<feature type="region of interest" description="Disordered" evidence="3">
    <location>
        <begin position="72"/>
        <end position="163"/>
    </location>
</feature>
<accession>A0A2C5XDI5</accession>
<dbReference type="GO" id="GO:0005739">
    <property type="term" value="C:mitochondrion"/>
    <property type="evidence" value="ECO:0007669"/>
    <property type="project" value="TreeGrafter"/>
</dbReference>
<evidence type="ECO:0000256" key="2">
    <source>
        <dbReference type="ARBA" id="ARBA00022170"/>
    </source>
</evidence>
<keyword evidence="5" id="KW-1185">Reference proteome</keyword>
<protein>
    <recommendedName>
        <fullName evidence="2">Succinate dehydrogenase assembly factor 4, mitochondrial</fullName>
    </recommendedName>
</protein>
<evidence type="ECO:0000256" key="1">
    <source>
        <dbReference type="ARBA" id="ARBA00005701"/>
    </source>
</evidence>
<feature type="compositionally biased region" description="Low complexity" evidence="3">
    <location>
        <begin position="72"/>
        <end position="111"/>
    </location>
</feature>